<protein>
    <recommendedName>
        <fullName evidence="3">IPT/TIG domain-containing protein</fullName>
    </recommendedName>
</protein>
<dbReference type="EMBL" id="JACAQE010000003">
    <property type="protein sequence ID" value="NWC14230.1"/>
    <property type="molecule type" value="Genomic_DNA"/>
</dbReference>
<dbReference type="Proteomes" id="UP000517547">
    <property type="component" value="Unassembled WGS sequence"/>
</dbReference>
<organism evidence="1 2">
    <name type="scientific">Pseudomonas gingeri</name>
    <dbReference type="NCBI Taxonomy" id="117681"/>
    <lineage>
        <taxon>Bacteria</taxon>
        <taxon>Pseudomonadati</taxon>
        <taxon>Pseudomonadota</taxon>
        <taxon>Gammaproteobacteria</taxon>
        <taxon>Pseudomonadales</taxon>
        <taxon>Pseudomonadaceae</taxon>
        <taxon>Pseudomonas</taxon>
    </lineage>
</organism>
<reference evidence="1 2" key="1">
    <citation type="submission" date="2020-04" db="EMBL/GenBank/DDBJ databases">
        <title>Molecular characterization of pseudomonads from Agaricus bisporus reveal novel blotch 2 pathogens in Western Europe.</title>
        <authorList>
            <person name="Taparia T."/>
            <person name="Krijger M."/>
            <person name="Haynes E."/>
            <person name="Elpinstone J.G."/>
            <person name="Noble R."/>
            <person name="Van Der Wolf J."/>
        </authorList>
    </citation>
    <scope>NUCLEOTIDE SEQUENCE [LARGE SCALE GENOMIC DNA]</scope>
    <source>
        <strain evidence="1 2">IPO3738</strain>
    </source>
</reference>
<evidence type="ECO:0008006" key="3">
    <source>
        <dbReference type="Google" id="ProtNLM"/>
    </source>
</evidence>
<name>A0A7Y8CCG0_9PSED</name>
<accession>A0A7Y8CCG0</accession>
<evidence type="ECO:0000313" key="1">
    <source>
        <dbReference type="EMBL" id="NWC14230.1"/>
    </source>
</evidence>
<comment type="caution">
    <text evidence="1">The sequence shown here is derived from an EMBL/GenBank/DDBJ whole genome shotgun (WGS) entry which is preliminary data.</text>
</comment>
<dbReference type="AlphaFoldDB" id="A0A7Y8CCG0"/>
<dbReference type="RefSeq" id="WP_017129381.1">
    <property type="nucleotide sequence ID" value="NZ_JACAQE010000003.1"/>
</dbReference>
<gene>
    <name evidence="1" type="ORF">HX845_11270</name>
</gene>
<proteinExistence type="predicted"/>
<sequence>MFDKTLQDSPKADMPEEAVVGKRVMITGRPVNAFSGIYKLEFRGPETPFFVPIHRSYWDSISFIVPDKLGEHVVEGQYSNGTSVPLEAHIFGTLDIKPA</sequence>
<evidence type="ECO:0000313" key="2">
    <source>
        <dbReference type="Proteomes" id="UP000517547"/>
    </source>
</evidence>